<dbReference type="PANTHER" id="PTHR13003:SF2">
    <property type="entry name" value="NUCLEAR PORE COMPLEX PROTEIN NUP107"/>
    <property type="match status" value="1"/>
</dbReference>
<keyword evidence="3" id="KW-0509">mRNA transport</keyword>
<keyword evidence="2 8" id="KW-0813">Transport</keyword>
<dbReference type="GO" id="GO:0006406">
    <property type="term" value="P:mRNA export from nucleus"/>
    <property type="evidence" value="ECO:0007669"/>
    <property type="project" value="TreeGrafter"/>
</dbReference>
<feature type="region of interest" description="Disordered" evidence="9">
    <location>
        <begin position="1"/>
        <end position="26"/>
    </location>
</feature>
<proteinExistence type="inferred from homology"/>
<evidence type="ECO:0000256" key="8">
    <source>
        <dbReference type="RuleBase" id="RU365072"/>
    </source>
</evidence>
<comment type="similarity">
    <text evidence="1 8">Belongs to the nucleoporin Nup84/Nup107 family.</text>
</comment>
<evidence type="ECO:0000256" key="5">
    <source>
        <dbReference type="ARBA" id="ARBA00023010"/>
    </source>
</evidence>
<dbReference type="GO" id="GO:0031080">
    <property type="term" value="C:nuclear pore outer ring"/>
    <property type="evidence" value="ECO:0007669"/>
    <property type="project" value="TreeGrafter"/>
</dbReference>
<organism evidence="10 11">
    <name type="scientific">Rhipicephalus microplus</name>
    <name type="common">Cattle tick</name>
    <name type="synonym">Boophilus microplus</name>
    <dbReference type="NCBI Taxonomy" id="6941"/>
    <lineage>
        <taxon>Eukaryota</taxon>
        <taxon>Metazoa</taxon>
        <taxon>Ecdysozoa</taxon>
        <taxon>Arthropoda</taxon>
        <taxon>Chelicerata</taxon>
        <taxon>Arachnida</taxon>
        <taxon>Acari</taxon>
        <taxon>Parasitiformes</taxon>
        <taxon>Ixodida</taxon>
        <taxon>Ixodoidea</taxon>
        <taxon>Ixodidae</taxon>
        <taxon>Rhipicephalinae</taxon>
        <taxon>Rhipicephalus</taxon>
        <taxon>Boophilus</taxon>
    </lineage>
</organism>
<evidence type="ECO:0000256" key="6">
    <source>
        <dbReference type="ARBA" id="ARBA00023132"/>
    </source>
</evidence>
<evidence type="ECO:0000256" key="2">
    <source>
        <dbReference type="ARBA" id="ARBA00022448"/>
    </source>
</evidence>
<dbReference type="PANTHER" id="PTHR13003">
    <property type="entry name" value="NUP107-RELATED"/>
    <property type="match status" value="1"/>
</dbReference>
<evidence type="ECO:0000313" key="10">
    <source>
        <dbReference type="EMBL" id="KAH7957951.1"/>
    </source>
</evidence>
<evidence type="ECO:0000256" key="4">
    <source>
        <dbReference type="ARBA" id="ARBA00022927"/>
    </source>
</evidence>
<dbReference type="GO" id="GO:0006606">
    <property type="term" value="P:protein import into nucleus"/>
    <property type="evidence" value="ECO:0007669"/>
    <property type="project" value="TreeGrafter"/>
</dbReference>
<comment type="caution">
    <text evidence="10">The sequence shown here is derived from an EMBL/GenBank/DDBJ whole genome shotgun (WGS) entry which is preliminary data.</text>
</comment>
<evidence type="ECO:0000256" key="1">
    <source>
        <dbReference type="ARBA" id="ARBA00009510"/>
    </source>
</evidence>
<dbReference type="GO" id="GO:0000973">
    <property type="term" value="P:post-transcriptional tethering of RNA polymerase II gene DNA at nuclear periphery"/>
    <property type="evidence" value="ECO:0007669"/>
    <property type="project" value="TreeGrafter"/>
</dbReference>
<keyword evidence="5 8" id="KW-0811">Translocation</keyword>
<dbReference type="GO" id="GO:0031965">
    <property type="term" value="C:nuclear membrane"/>
    <property type="evidence" value="ECO:0007669"/>
    <property type="project" value="UniProtKB-SubCell"/>
</dbReference>
<keyword evidence="6 8" id="KW-0906">Nuclear pore complex</keyword>
<keyword evidence="7 8" id="KW-0539">Nucleus</keyword>
<evidence type="ECO:0000256" key="9">
    <source>
        <dbReference type="SAM" id="MobiDB-lite"/>
    </source>
</evidence>
<evidence type="ECO:0000313" key="11">
    <source>
        <dbReference type="Proteomes" id="UP000821866"/>
    </source>
</evidence>
<dbReference type="Pfam" id="PF04121">
    <property type="entry name" value="Nup84_Nup100"/>
    <property type="match status" value="1"/>
</dbReference>
<protein>
    <recommendedName>
        <fullName evidence="8">Nuclear pore complex protein</fullName>
    </recommendedName>
</protein>
<gene>
    <name evidence="10" type="ORF">HPB51_028060</name>
</gene>
<reference evidence="10" key="2">
    <citation type="submission" date="2021-09" db="EMBL/GenBank/DDBJ databases">
        <authorList>
            <person name="Jia N."/>
            <person name="Wang J."/>
            <person name="Shi W."/>
            <person name="Du L."/>
            <person name="Sun Y."/>
            <person name="Zhan W."/>
            <person name="Jiang J."/>
            <person name="Wang Q."/>
            <person name="Zhang B."/>
            <person name="Ji P."/>
            <person name="Sakyi L.B."/>
            <person name="Cui X."/>
            <person name="Yuan T."/>
            <person name="Jiang B."/>
            <person name="Yang W."/>
            <person name="Lam T.T.-Y."/>
            <person name="Chang Q."/>
            <person name="Ding S."/>
            <person name="Wang X."/>
            <person name="Zhu J."/>
            <person name="Ruan X."/>
            <person name="Zhao L."/>
            <person name="Wei J."/>
            <person name="Que T."/>
            <person name="Du C."/>
            <person name="Cheng J."/>
            <person name="Dai P."/>
            <person name="Han X."/>
            <person name="Huang E."/>
            <person name="Gao Y."/>
            <person name="Liu J."/>
            <person name="Shao H."/>
            <person name="Ye R."/>
            <person name="Li L."/>
            <person name="Wei W."/>
            <person name="Wang X."/>
            <person name="Wang C."/>
            <person name="Huo Q."/>
            <person name="Li W."/>
            <person name="Guo W."/>
            <person name="Chen H."/>
            <person name="Chen S."/>
            <person name="Zhou L."/>
            <person name="Zhou L."/>
            <person name="Ni X."/>
            <person name="Tian J."/>
            <person name="Zhou Y."/>
            <person name="Sheng Y."/>
            <person name="Liu T."/>
            <person name="Pan Y."/>
            <person name="Xia L."/>
            <person name="Li J."/>
            <person name="Zhao F."/>
            <person name="Cao W."/>
        </authorList>
    </citation>
    <scope>NUCLEOTIDE SEQUENCE</scope>
    <source>
        <strain evidence="10">Rmic-2018</strain>
        <tissue evidence="10">Larvae</tissue>
    </source>
</reference>
<name>A0A9J6CY06_RHIMP</name>
<comment type="subunit">
    <text evidence="8">Part of the nuclear pore complex (NPC).</text>
</comment>
<sequence>MTRTTPAPLAPTSSNPPKAPSTVTYGCAPAGERRRVPRCSRYKRAVYGALSGNLQAMLPACTTWEDQLWARMRAVVDVCVEQELRTAKQQDRSLGPLPPG</sequence>
<evidence type="ECO:0000256" key="3">
    <source>
        <dbReference type="ARBA" id="ARBA00022816"/>
    </source>
</evidence>
<keyword evidence="4" id="KW-0653">Protein transport</keyword>
<dbReference type="EMBL" id="JABSTU010004705">
    <property type="protein sequence ID" value="KAH7957951.1"/>
    <property type="molecule type" value="Genomic_DNA"/>
</dbReference>
<reference evidence="10" key="1">
    <citation type="journal article" date="2020" name="Cell">
        <title>Large-Scale Comparative Analyses of Tick Genomes Elucidate Their Genetic Diversity and Vector Capacities.</title>
        <authorList>
            <consortium name="Tick Genome and Microbiome Consortium (TIGMIC)"/>
            <person name="Jia N."/>
            <person name="Wang J."/>
            <person name="Shi W."/>
            <person name="Du L."/>
            <person name="Sun Y."/>
            <person name="Zhan W."/>
            <person name="Jiang J.F."/>
            <person name="Wang Q."/>
            <person name="Zhang B."/>
            <person name="Ji P."/>
            <person name="Bell-Sakyi L."/>
            <person name="Cui X.M."/>
            <person name="Yuan T.T."/>
            <person name="Jiang B.G."/>
            <person name="Yang W.F."/>
            <person name="Lam T.T."/>
            <person name="Chang Q.C."/>
            <person name="Ding S.J."/>
            <person name="Wang X.J."/>
            <person name="Zhu J.G."/>
            <person name="Ruan X.D."/>
            <person name="Zhao L."/>
            <person name="Wei J.T."/>
            <person name="Ye R.Z."/>
            <person name="Que T.C."/>
            <person name="Du C.H."/>
            <person name="Zhou Y.H."/>
            <person name="Cheng J.X."/>
            <person name="Dai P.F."/>
            <person name="Guo W.B."/>
            <person name="Han X.H."/>
            <person name="Huang E.J."/>
            <person name="Li L.F."/>
            <person name="Wei W."/>
            <person name="Gao Y.C."/>
            <person name="Liu J.Z."/>
            <person name="Shao H.Z."/>
            <person name="Wang X."/>
            <person name="Wang C.C."/>
            <person name="Yang T.C."/>
            <person name="Huo Q.B."/>
            <person name="Li W."/>
            <person name="Chen H.Y."/>
            <person name="Chen S.E."/>
            <person name="Zhou L.G."/>
            <person name="Ni X.B."/>
            <person name="Tian J.H."/>
            <person name="Sheng Y."/>
            <person name="Liu T."/>
            <person name="Pan Y.S."/>
            <person name="Xia L.Y."/>
            <person name="Li J."/>
            <person name="Zhao F."/>
            <person name="Cao W.C."/>
        </authorList>
    </citation>
    <scope>NUCLEOTIDE SEQUENCE</scope>
    <source>
        <strain evidence="10">Rmic-2018</strain>
    </source>
</reference>
<dbReference type="VEuPathDB" id="VectorBase:LOC119162136"/>
<dbReference type="AlphaFoldDB" id="A0A9J6CY06"/>
<keyword evidence="11" id="KW-1185">Reference proteome</keyword>
<feature type="compositionally biased region" description="Polar residues" evidence="9">
    <location>
        <begin position="1"/>
        <end position="24"/>
    </location>
</feature>
<accession>A0A9J6CY06</accession>
<dbReference type="GO" id="GO:0017056">
    <property type="term" value="F:structural constituent of nuclear pore"/>
    <property type="evidence" value="ECO:0007669"/>
    <property type="project" value="UniProtKB-UniRule"/>
</dbReference>
<comment type="subcellular location">
    <subcellularLocation>
        <location evidence="8">Nucleus</location>
        <location evidence="8">Nuclear pore complex</location>
    </subcellularLocation>
    <subcellularLocation>
        <location evidence="8">Nucleus membrane</location>
    </subcellularLocation>
</comment>
<evidence type="ECO:0000256" key="7">
    <source>
        <dbReference type="ARBA" id="ARBA00023242"/>
    </source>
</evidence>
<dbReference type="Proteomes" id="UP000821866">
    <property type="component" value="Unassembled WGS sequence"/>
</dbReference>
<comment type="function">
    <text evidence="8">Functions as a component of the nuclear pore complex (NPC).</text>
</comment>
<keyword evidence="8" id="KW-0472">Membrane</keyword>
<dbReference type="InterPro" id="IPR007252">
    <property type="entry name" value="Nup84/Nup107"/>
</dbReference>